<gene>
    <name evidence="3" type="ORF">U9M48_037473</name>
</gene>
<accession>A0AAQ3UJD4</accession>
<dbReference type="PANTHER" id="PTHR31325">
    <property type="entry name" value="OS01G0798800 PROTEIN-RELATED"/>
    <property type="match status" value="1"/>
</dbReference>
<reference evidence="3 4" key="1">
    <citation type="submission" date="2024-02" db="EMBL/GenBank/DDBJ databases">
        <title>High-quality chromosome-scale genome assembly of Pensacola bahiagrass (Paspalum notatum Flugge var. saurae).</title>
        <authorList>
            <person name="Vega J.M."/>
            <person name="Podio M."/>
            <person name="Orjuela J."/>
            <person name="Siena L.A."/>
            <person name="Pessino S.C."/>
            <person name="Combes M.C."/>
            <person name="Mariac C."/>
            <person name="Albertini E."/>
            <person name="Pupilli F."/>
            <person name="Ortiz J.P.A."/>
            <person name="Leblanc O."/>
        </authorList>
    </citation>
    <scope>NUCLEOTIDE SEQUENCE [LARGE SCALE GENOMIC DNA]</scope>
    <source>
        <strain evidence="3">R1</strain>
        <tissue evidence="3">Leaf</tissue>
    </source>
</reference>
<feature type="transmembrane region" description="Helical" evidence="1">
    <location>
        <begin position="15"/>
        <end position="35"/>
    </location>
</feature>
<feature type="transmembrane region" description="Helical" evidence="1">
    <location>
        <begin position="88"/>
        <end position="107"/>
    </location>
</feature>
<feature type="transmembrane region" description="Helical" evidence="1">
    <location>
        <begin position="310"/>
        <end position="331"/>
    </location>
</feature>
<dbReference type="AlphaFoldDB" id="A0AAQ3UJD4"/>
<evidence type="ECO:0000256" key="1">
    <source>
        <dbReference type="SAM" id="Phobius"/>
    </source>
</evidence>
<keyword evidence="1" id="KW-0472">Membrane</keyword>
<evidence type="ECO:0000259" key="2">
    <source>
        <dbReference type="Pfam" id="PF13968"/>
    </source>
</evidence>
<name>A0AAQ3UJD4_PASNO</name>
<feature type="domain" description="DUF4220" evidence="2">
    <location>
        <begin position="49"/>
        <end position="359"/>
    </location>
</feature>
<feature type="transmembrane region" description="Helical" evidence="1">
    <location>
        <begin position="47"/>
        <end position="68"/>
    </location>
</feature>
<sequence length="369" mass="41449">MGLSSALDWWDKWKLRILVLCSLFVQLFLSLSMHLRLRYIFRRLRVMVWIAYLGGDALAIYAQATLFNRQKQTAGGGSGSGGVDALEVMWAPVLLIHLGGHMYISAYSLEDNELWKRHVVTLVSQVTVALYVFCKWWSGDTRLLQAAVLIFVVGIIRFSEKPWALRRASFRTLLASRSIDLLPPRAGDNELSRMWRFYNAVFCECMNCAEIGDKLAEEFEKGDDGAGDSLEQYVKKAQEQALKQGPEATDERAQEKQEEILDLSAPYSVRLGYLESFLELKEGSEHQVIGKWIAFQFIMMYSRVRSAGSCLGLCTFILIPCLALASVVLLATSRKDGYSKSDITVTYILFSVTAVMDLPPFCSVAGPGF</sequence>
<keyword evidence="4" id="KW-1185">Reference proteome</keyword>
<dbReference type="EMBL" id="CP144752">
    <property type="protein sequence ID" value="WVZ91282.1"/>
    <property type="molecule type" value="Genomic_DNA"/>
</dbReference>
<proteinExistence type="predicted"/>
<organism evidence="3 4">
    <name type="scientific">Paspalum notatum var. saurae</name>
    <dbReference type="NCBI Taxonomy" id="547442"/>
    <lineage>
        <taxon>Eukaryota</taxon>
        <taxon>Viridiplantae</taxon>
        <taxon>Streptophyta</taxon>
        <taxon>Embryophyta</taxon>
        <taxon>Tracheophyta</taxon>
        <taxon>Spermatophyta</taxon>
        <taxon>Magnoliopsida</taxon>
        <taxon>Liliopsida</taxon>
        <taxon>Poales</taxon>
        <taxon>Poaceae</taxon>
        <taxon>PACMAD clade</taxon>
        <taxon>Panicoideae</taxon>
        <taxon>Andropogonodae</taxon>
        <taxon>Paspaleae</taxon>
        <taxon>Paspalinae</taxon>
        <taxon>Paspalum</taxon>
    </lineage>
</organism>
<keyword evidence="1" id="KW-0812">Transmembrane</keyword>
<evidence type="ECO:0000313" key="3">
    <source>
        <dbReference type="EMBL" id="WVZ91282.1"/>
    </source>
</evidence>
<feature type="transmembrane region" description="Helical" evidence="1">
    <location>
        <begin position="343"/>
        <end position="366"/>
    </location>
</feature>
<dbReference type="Pfam" id="PF13968">
    <property type="entry name" value="DUF4220"/>
    <property type="match status" value="1"/>
</dbReference>
<dbReference type="Proteomes" id="UP001341281">
    <property type="component" value="Chromosome 08"/>
</dbReference>
<keyword evidence="1" id="KW-1133">Transmembrane helix</keyword>
<evidence type="ECO:0000313" key="4">
    <source>
        <dbReference type="Proteomes" id="UP001341281"/>
    </source>
</evidence>
<dbReference type="InterPro" id="IPR025315">
    <property type="entry name" value="DUF4220"/>
</dbReference>
<protein>
    <recommendedName>
        <fullName evidence="2">DUF4220 domain-containing protein</fullName>
    </recommendedName>
</protein>